<evidence type="ECO:0000313" key="12">
    <source>
        <dbReference type="Proteomes" id="UP000436088"/>
    </source>
</evidence>
<feature type="domain" description="Cdc6 C-terminal" evidence="9">
    <location>
        <begin position="312"/>
        <end position="403"/>
    </location>
</feature>
<evidence type="ECO:0000313" key="11">
    <source>
        <dbReference type="EMBL" id="KAE8720844.1"/>
    </source>
</evidence>
<evidence type="ECO:0000256" key="2">
    <source>
        <dbReference type="ARBA" id="ARBA00022705"/>
    </source>
</evidence>
<keyword evidence="2 6" id="KW-0235">DNA replication</keyword>
<comment type="subcellular location">
    <subcellularLocation>
        <location evidence="1 6">Nucleus</location>
    </subcellularLocation>
</comment>
<feature type="domain" description="AAA lid" evidence="10">
    <location>
        <begin position="248"/>
        <end position="283"/>
    </location>
</feature>
<dbReference type="Gene3D" id="3.40.50.300">
    <property type="entry name" value="P-loop containing nucleotide triphosphate hydrolases"/>
    <property type="match status" value="1"/>
</dbReference>
<proteinExistence type="inferred from homology"/>
<keyword evidence="6" id="KW-0067">ATP-binding</keyword>
<dbReference type="GO" id="GO:0005664">
    <property type="term" value="C:nuclear origin of replication recognition complex"/>
    <property type="evidence" value="ECO:0007669"/>
    <property type="project" value="TreeGrafter"/>
</dbReference>
<dbReference type="Gene3D" id="1.10.8.60">
    <property type="match status" value="1"/>
</dbReference>
<organism evidence="11 12">
    <name type="scientific">Hibiscus syriacus</name>
    <name type="common">Rose of Sharon</name>
    <dbReference type="NCBI Taxonomy" id="106335"/>
    <lineage>
        <taxon>Eukaryota</taxon>
        <taxon>Viridiplantae</taxon>
        <taxon>Streptophyta</taxon>
        <taxon>Embryophyta</taxon>
        <taxon>Tracheophyta</taxon>
        <taxon>Spermatophyta</taxon>
        <taxon>Magnoliopsida</taxon>
        <taxon>eudicotyledons</taxon>
        <taxon>Gunneridae</taxon>
        <taxon>Pentapetalae</taxon>
        <taxon>rosids</taxon>
        <taxon>malvids</taxon>
        <taxon>Malvales</taxon>
        <taxon>Malvaceae</taxon>
        <taxon>Malvoideae</taxon>
        <taxon>Hibiscus</taxon>
    </lineage>
</organism>
<dbReference type="PANTHER" id="PTHR10763">
    <property type="entry name" value="CELL DIVISION CONTROL PROTEIN 6-RELATED"/>
    <property type="match status" value="1"/>
</dbReference>
<evidence type="ECO:0000256" key="4">
    <source>
        <dbReference type="ARBA" id="ARBA00023125"/>
    </source>
</evidence>
<dbReference type="InterPro" id="IPR006073">
    <property type="entry name" value="GTP-bd"/>
</dbReference>
<dbReference type="GO" id="GO:0006270">
    <property type="term" value="P:DNA replication initiation"/>
    <property type="evidence" value="ECO:0007669"/>
    <property type="project" value="TreeGrafter"/>
</dbReference>
<feature type="domain" description="G" evidence="8">
    <location>
        <begin position="153"/>
        <end position="240"/>
    </location>
</feature>
<evidence type="ECO:0000256" key="6">
    <source>
        <dbReference type="RuleBase" id="RU365058"/>
    </source>
</evidence>
<dbReference type="Proteomes" id="UP000436088">
    <property type="component" value="Unassembled WGS sequence"/>
</dbReference>
<feature type="region of interest" description="Disordered" evidence="7">
    <location>
        <begin position="1"/>
        <end position="42"/>
    </location>
</feature>
<dbReference type="InterPro" id="IPR041083">
    <property type="entry name" value="AAA_lid_10"/>
</dbReference>
<dbReference type="PANTHER" id="PTHR10763:SF23">
    <property type="entry name" value="ORIGIN RECOGNITION COMPLEX SUBUNIT 1"/>
    <property type="match status" value="1"/>
</dbReference>
<evidence type="ECO:0000259" key="10">
    <source>
        <dbReference type="Pfam" id="PF17872"/>
    </source>
</evidence>
<keyword evidence="4 6" id="KW-0238">DNA-binding</keyword>
<dbReference type="Pfam" id="PF09079">
    <property type="entry name" value="WHD_Cdc6"/>
    <property type="match status" value="1"/>
</dbReference>
<dbReference type="GO" id="GO:0003688">
    <property type="term" value="F:DNA replication origin binding"/>
    <property type="evidence" value="ECO:0007669"/>
    <property type="project" value="TreeGrafter"/>
</dbReference>
<gene>
    <name evidence="11" type="ORF">F3Y22_tig00018093pilonHSYRG00075</name>
</gene>
<evidence type="ECO:0000256" key="5">
    <source>
        <dbReference type="ARBA" id="ARBA00023242"/>
    </source>
</evidence>
<dbReference type="SUPFAM" id="SSF52540">
    <property type="entry name" value="P-loop containing nucleoside triphosphate hydrolases"/>
    <property type="match status" value="2"/>
</dbReference>
<dbReference type="GO" id="GO:0046872">
    <property type="term" value="F:metal ion binding"/>
    <property type="evidence" value="ECO:0007669"/>
    <property type="project" value="UniProtKB-KW"/>
</dbReference>
<reference evidence="11" key="1">
    <citation type="submission" date="2019-09" db="EMBL/GenBank/DDBJ databases">
        <title>Draft genome information of white flower Hibiscus syriacus.</title>
        <authorList>
            <person name="Kim Y.-M."/>
        </authorList>
    </citation>
    <scope>NUCLEOTIDE SEQUENCE [LARGE SCALE GENOMIC DNA]</scope>
    <source>
        <strain evidence="11">YM2019G1</strain>
    </source>
</reference>
<evidence type="ECO:0000256" key="7">
    <source>
        <dbReference type="SAM" id="MobiDB-lite"/>
    </source>
</evidence>
<keyword evidence="3" id="KW-0479">Metal-binding</keyword>
<dbReference type="InterPro" id="IPR027417">
    <property type="entry name" value="P-loop_NTPase"/>
</dbReference>
<keyword evidence="6" id="KW-0547">Nucleotide-binding</keyword>
<accession>A0A6A3BW15</accession>
<dbReference type="AlphaFoldDB" id="A0A6A3BW15"/>
<name>A0A6A3BW15_HIBSY</name>
<dbReference type="InterPro" id="IPR050311">
    <property type="entry name" value="ORC1/CDC6"/>
</dbReference>
<comment type="function">
    <text evidence="6">Component of the origin recognition complex (ORC) that binds origins of replication. DNA-binding is ATP-dependent, however specific DNA sequences that define origins of replication have not been identified so far. ORC is required to assemble the pre-replication complex necessary to initiate DNA replication.</text>
</comment>
<protein>
    <recommendedName>
        <fullName evidence="6">Origin recognition complex subunit 1</fullName>
    </recommendedName>
</protein>
<evidence type="ECO:0000259" key="9">
    <source>
        <dbReference type="Pfam" id="PF09079"/>
    </source>
</evidence>
<dbReference type="Pfam" id="PF01926">
    <property type="entry name" value="MMR_HSR1"/>
    <property type="match status" value="1"/>
</dbReference>
<dbReference type="GO" id="GO:0005524">
    <property type="term" value="F:ATP binding"/>
    <property type="evidence" value="ECO:0007669"/>
    <property type="project" value="UniProtKB-KW"/>
</dbReference>
<dbReference type="GO" id="GO:0033314">
    <property type="term" value="P:mitotic DNA replication checkpoint signaling"/>
    <property type="evidence" value="ECO:0007669"/>
    <property type="project" value="TreeGrafter"/>
</dbReference>
<evidence type="ECO:0000256" key="3">
    <source>
        <dbReference type="ARBA" id="ARBA00022723"/>
    </source>
</evidence>
<comment type="caution">
    <text evidence="11">The sequence shown here is derived from an EMBL/GenBank/DDBJ whole genome shotgun (WGS) entry which is preliminary data.</text>
</comment>
<dbReference type="GO" id="GO:0005525">
    <property type="term" value="F:GTP binding"/>
    <property type="evidence" value="ECO:0007669"/>
    <property type="project" value="InterPro"/>
</dbReference>
<comment type="subunit">
    <text evidence="6">Component of the origin recognition complex (ORC) composed of at least ORC1, ORC2, ORC3, ORC4, ORC5 and ORC6. ORC is regulated in a cell-cycle and development dependent manner. It is sequentially assembled at the exit from anaphase of mitosis and disassembled as cells enter S phase. Binds unmodified and methylated histone H3.</text>
</comment>
<keyword evidence="5 6" id="KW-0539">Nucleus</keyword>
<sequence length="417" mass="46261">MPLHLRPFPLSSTRPIPRFSRRGRRNSDGYGGGGGARGRRRRRKKMNFMRAMIWTWKLLNPKPRKPAIVVDEPGVTRDRLYGRLFWGDHEFVVVGTGGVLNVSKSQANLMEDLAISTTIGWLRKSYSNKYVVLAVNKCESARKGVMQASEFCILNALVGEDKTIVSPISGTTRDAIDTEFIGPDGQKFRLIDTAGTRRRASVASSGSTTEALSVNRAFCAIRRSDVVALVIEAMACITEQKTVQGGSSVEFASRKVASISGDAHRALEICRRAAEIAYYHVKTQMSTVNSSKGKEIVTMADVDAAIQEMFQVMKNCSKLSKIFLTAMVYELYKTGMGETTFEKLAMTVSCLCTSNEEAFPGWDTLLKVGCQLGECRIILCEPGDRHRLQKLQLNFPSDDVAFALKDSKDLPWLAEYL</sequence>
<keyword evidence="12" id="KW-1185">Reference proteome</keyword>
<dbReference type="EMBL" id="VEPZ02000678">
    <property type="protein sequence ID" value="KAE8720844.1"/>
    <property type="molecule type" value="Genomic_DNA"/>
</dbReference>
<comment type="similarity">
    <text evidence="6">Belongs to the ORC1 family.</text>
</comment>
<dbReference type="Pfam" id="PF17872">
    <property type="entry name" value="AAA_lid_10"/>
    <property type="match status" value="1"/>
</dbReference>
<dbReference type="InterPro" id="IPR015163">
    <property type="entry name" value="Cdc6_C"/>
</dbReference>
<evidence type="ECO:0000259" key="8">
    <source>
        <dbReference type="Pfam" id="PF01926"/>
    </source>
</evidence>
<evidence type="ECO:0000256" key="1">
    <source>
        <dbReference type="ARBA" id="ARBA00004123"/>
    </source>
</evidence>